<dbReference type="Proteomes" id="UP000694287">
    <property type="component" value="Unassembled WGS sequence"/>
</dbReference>
<reference evidence="1 2" key="1">
    <citation type="submission" date="2020-11" db="EMBL/GenBank/DDBJ databases">
        <title>Pseudonocardia abyssalis sp. nov. and Pseudonocardia oceani sp. nov., description and phylogenomic analysis of two novel actinomycetes isolated from the deep Southern Ocean.</title>
        <authorList>
            <person name="Parra J."/>
        </authorList>
    </citation>
    <scope>NUCLEOTIDE SEQUENCE [LARGE SCALE GENOMIC DNA]</scope>
    <source>
        <strain evidence="1 2">KRD-168</strain>
    </source>
</reference>
<name>A0ABS6ULQ6_9PSEU</name>
<comment type="caution">
    <text evidence="1">The sequence shown here is derived from an EMBL/GenBank/DDBJ whole genome shotgun (WGS) entry which is preliminary data.</text>
</comment>
<sequence>MNRYPRPTTSHPPVRRTLRSRLALPLAVLAVPVATALGGALLAAGPPAVTPLSDQTVQLGCAGDGACAQP</sequence>
<organism evidence="1 2">
    <name type="scientific">Pseudonocardia abyssalis</name>
    <dbReference type="NCBI Taxonomy" id="2792008"/>
    <lineage>
        <taxon>Bacteria</taxon>
        <taxon>Bacillati</taxon>
        <taxon>Actinomycetota</taxon>
        <taxon>Actinomycetes</taxon>
        <taxon>Pseudonocardiales</taxon>
        <taxon>Pseudonocardiaceae</taxon>
        <taxon>Pseudonocardia</taxon>
    </lineage>
</organism>
<evidence type="ECO:0000313" key="2">
    <source>
        <dbReference type="Proteomes" id="UP000694287"/>
    </source>
</evidence>
<proteinExistence type="predicted"/>
<accession>A0ABS6ULQ6</accession>
<protein>
    <submittedName>
        <fullName evidence="1">Uncharacterized protein</fullName>
    </submittedName>
</protein>
<dbReference type="EMBL" id="JADQDK010000001">
    <property type="protein sequence ID" value="MBW0133164.1"/>
    <property type="molecule type" value="Genomic_DNA"/>
</dbReference>
<gene>
    <name evidence="1" type="ORF">I4I81_02685</name>
</gene>
<evidence type="ECO:0000313" key="1">
    <source>
        <dbReference type="EMBL" id="MBW0133164.1"/>
    </source>
</evidence>
<dbReference type="RefSeq" id="WP_218602039.1">
    <property type="nucleotide sequence ID" value="NZ_JADQDJ010000045.1"/>
</dbReference>
<keyword evidence="2" id="KW-1185">Reference proteome</keyword>